<proteinExistence type="predicted"/>
<accession>A0AA36N3W8</accession>
<evidence type="ECO:0000313" key="3">
    <source>
        <dbReference type="Proteomes" id="UP001178507"/>
    </source>
</evidence>
<gene>
    <name evidence="2" type="ORF">EVOR1521_LOCUS18325</name>
</gene>
<comment type="caution">
    <text evidence="2">The sequence shown here is derived from an EMBL/GenBank/DDBJ whole genome shotgun (WGS) entry which is preliminary data.</text>
</comment>
<feature type="region of interest" description="Disordered" evidence="1">
    <location>
        <begin position="82"/>
        <end position="106"/>
    </location>
</feature>
<dbReference type="AlphaFoldDB" id="A0AA36N3W8"/>
<reference evidence="2" key="1">
    <citation type="submission" date="2023-08" db="EMBL/GenBank/DDBJ databases">
        <authorList>
            <person name="Chen Y."/>
            <person name="Shah S."/>
            <person name="Dougan E. K."/>
            <person name="Thang M."/>
            <person name="Chan C."/>
        </authorList>
    </citation>
    <scope>NUCLEOTIDE SEQUENCE</scope>
</reference>
<dbReference type="EMBL" id="CAUJNA010002566">
    <property type="protein sequence ID" value="CAJ1393472.1"/>
    <property type="molecule type" value="Genomic_DNA"/>
</dbReference>
<evidence type="ECO:0000256" key="1">
    <source>
        <dbReference type="SAM" id="MobiDB-lite"/>
    </source>
</evidence>
<evidence type="ECO:0000313" key="2">
    <source>
        <dbReference type="EMBL" id="CAJ1393472.1"/>
    </source>
</evidence>
<feature type="region of interest" description="Disordered" evidence="1">
    <location>
        <begin position="161"/>
        <end position="191"/>
    </location>
</feature>
<organism evidence="2 3">
    <name type="scientific">Effrenium voratum</name>
    <dbReference type="NCBI Taxonomy" id="2562239"/>
    <lineage>
        <taxon>Eukaryota</taxon>
        <taxon>Sar</taxon>
        <taxon>Alveolata</taxon>
        <taxon>Dinophyceae</taxon>
        <taxon>Suessiales</taxon>
        <taxon>Symbiodiniaceae</taxon>
        <taxon>Effrenium</taxon>
    </lineage>
</organism>
<keyword evidence="3" id="KW-1185">Reference proteome</keyword>
<protein>
    <submittedName>
        <fullName evidence="2">Uncharacterized protein</fullName>
    </submittedName>
</protein>
<dbReference type="Proteomes" id="UP001178507">
    <property type="component" value="Unassembled WGS sequence"/>
</dbReference>
<sequence length="191" mass="21506">MSNVQIGTIWVITNSHTVKNPWTPEVQCVEGTNFMKIYRWSRDLTRFVTGKALDLRKDKGHWLDGAFLGKLIAARDQKSKEAYKSAVMPEPEEGEPAAPQRRRRVRKDDAAVSAAVVEIVVPAVEEHEEKTVKCLWGVKSHDLWIEMSDTILEHVRSGILAESSGQQGAKKRRFKEPVPAEDQGETSAESR</sequence>
<name>A0AA36N3W8_9DINO</name>